<evidence type="ECO:0000313" key="3">
    <source>
        <dbReference type="Proteomes" id="UP000054304"/>
    </source>
</evidence>
<dbReference type="GeneID" id="34686603"/>
<evidence type="ECO:0000313" key="2">
    <source>
        <dbReference type="EMBL" id="CEP63113.1"/>
    </source>
</evidence>
<dbReference type="Pfam" id="PF00773">
    <property type="entry name" value="RNB"/>
    <property type="match status" value="1"/>
</dbReference>
<sequence length="939" mass="107353">MVRRFHTVGKTLRRALPHANNAKTATPPPSSLGKHIYERAGQVEPGLEIKSLSEIEAGLKERYYNNYLVPSRDWCKHNEINWSGMKDCLNMDLRSLSIKHQKNLQWYIDDNLFDPKKRQFLIFPEQLLQKPLSVGDVVLLRSNPSQLCMCVEVPTDVLNPSYAFATTDGHIKFGMRNMVLLRMPSFHHKSVDYLIRPENPYQETRVGTVKDDPQKTYILPVLARLLYTSYVPFEITKEAWRRMSSVTKKLELLHRFLQRSSGPWQVSMFKLCELVTLIDLDKSRSSPTNEYVEELLAKADVIPYNNLTPQKATTPEKKSFVDAATFLATYWAVVQQQEHNLWGEIHLHRAMLTPICVTVLPLRTHHLYYDSVLKELKKNNYSELSRFAYHVNSNDVKTAKDEFPKIVRLLQDYAAGNFPNNGAIVAMVSRLFRKIEDYKSRDITRDLCHSLLQKLEPGSVVNPLLLNDNITAPINSGKRSLDQKTFDLVAPIKHRNVSQRHNFGDMNVYCIDSEDAHEIDDGISVEVKSSTKFGLHIHIADPTPLFADSIQKCPENEIWKVAFERSFTSYLPDCVTPMLPKAFSKAGDLGRDGFSSKTLSFSVDVEYRGDRLDILNDTFQIRKGVVSKFPKVTYRSVDQLLMAKGNTTEEKRELSQILKIATMLRKKRVEEEDAIIFGEGFNKGLVKIEADGKENNQPRIFFVDQVESASTLMVSEMMILANTLSGKYFCDKNLPGVFRCYQELILKDKALQDYDSLRTMTQSQKLPSVTDIAKLSSFLNSSYYTGKAARHQMIGAPAYLTVTSPLRRFPDLVNHLQLHAHLNGEQLRFTQSDIDRMIWHIQERDVVLKKTAQQCAAFWTLKYLKSKQNEDPAFSISVMVTSVPQMGYVRCMVPDLSAARGSLKLRPDVFSKWAIGETVTNCKIKSIDCLQGTMELEMR</sequence>
<evidence type="ECO:0000259" key="1">
    <source>
        <dbReference type="SMART" id="SM00955"/>
    </source>
</evidence>
<dbReference type="SMART" id="SM00955">
    <property type="entry name" value="RNB"/>
    <property type="match status" value="1"/>
</dbReference>
<dbReference type="PANTHER" id="PTHR23355">
    <property type="entry name" value="RIBONUCLEASE"/>
    <property type="match status" value="1"/>
</dbReference>
<dbReference type="GO" id="GO:0000957">
    <property type="term" value="P:mitochondrial RNA catabolic process"/>
    <property type="evidence" value="ECO:0007669"/>
    <property type="project" value="EnsemblFungi"/>
</dbReference>
<dbReference type="GO" id="GO:0000932">
    <property type="term" value="C:P-body"/>
    <property type="evidence" value="ECO:0007669"/>
    <property type="project" value="TreeGrafter"/>
</dbReference>
<dbReference type="InterPro" id="IPR001900">
    <property type="entry name" value="RNase_II/R"/>
</dbReference>
<dbReference type="RefSeq" id="XP_022629334.1">
    <property type="nucleotide sequence ID" value="XM_022771426.1"/>
</dbReference>
<dbReference type="Proteomes" id="UP000054304">
    <property type="component" value="Unassembled WGS sequence"/>
</dbReference>
<dbReference type="EMBL" id="LN736366">
    <property type="protein sequence ID" value="CEP63113.1"/>
    <property type="molecule type" value="Genomic_DNA"/>
</dbReference>
<dbReference type="OrthoDB" id="2285229at2759"/>
<proteinExistence type="predicted"/>
<reference evidence="2 3" key="1">
    <citation type="submission" date="2014-12" db="EMBL/GenBank/DDBJ databases">
        <authorList>
            <person name="Neuveglise Cecile"/>
        </authorList>
    </citation>
    <scope>NUCLEOTIDE SEQUENCE [LARGE SCALE GENOMIC DNA]</scope>
    <source>
        <strain evidence="2 3">CBS 12615</strain>
    </source>
</reference>
<dbReference type="InterPro" id="IPR050180">
    <property type="entry name" value="RNR_Ribonuclease"/>
</dbReference>
<feature type="domain" description="RNB" evidence="1">
    <location>
        <begin position="500"/>
        <end position="824"/>
    </location>
</feature>
<dbReference type="GO" id="GO:0003723">
    <property type="term" value="F:RNA binding"/>
    <property type="evidence" value="ECO:0007669"/>
    <property type="project" value="InterPro"/>
</dbReference>
<dbReference type="SUPFAM" id="SSF50249">
    <property type="entry name" value="Nucleic acid-binding proteins"/>
    <property type="match status" value="1"/>
</dbReference>
<dbReference type="InterPro" id="IPR012340">
    <property type="entry name" value="NA-bd_OB-fold"/>
</dbReference>
<dbReference type="GO" id="GO:0045025">
    <property type="term" value="C:mitochondrial degradosome"/>
    <property type="evidence" value="ECO:0007669"/>
    <property type="project" value="EnsemblFungi"/>
</dbReference>
<gene>
    <name evidence="2" type="ORF">LALA0_S07e02674g</name>
</gene>
<dbReference type="HOGENOM" id="CLU_012624_0_0_1"/>
<keyword evidence="3" id="KW-1185">Reference proteome</keyword>
<dbReference type="PANTHER" id="PTHR23355:SF59">
    <property type="entry name" value="EXORIBONUCLEASE II, MITOCHONDRIAL"/>
    <property type="match status" value="1"/>
</dbReference>
<accession>A0A0C7N5A6</accession>
<organism evidence="2 3">
    <name type="scientific">Lachancea lanzarotensis</name>
    <dbReference type="NCBI Taxonomy" id="1245769"/>
    <lineage>
        <taxon>Eukaryota</taxon>
        <taxon>Fungi</taxon>
        <taxon>Dikarya</taxon>
        <taxon>Ascomycota</taxon>
        <taxon>Saccharomycotina</taxon>
        <taxon>Saccharomycetes</taxon>
        <taxon>Saccharomycetales</taxon>
        <taxon>Saccharomycetaceae</taxon>
        <taxon>Lachancea</taxon>
    </lineage>
</organism>
<dbReference type="GO" id="GO:0006402">
    <property type="term" value="P:mRNA catabolic process"/>
    <property type="evidence" value="ECO:0007669"/>
    <property type="project" value="TreeGrafter"/>
</dbReference>
<dbReference type="GO" id="GO:0008859">
    <property type="term" value="F:exoribonuclease II activity"/>
    <property type="evidence" value="ECO:0007669"/>
    <property type="project" value="EnsemblFungi"/>
</dbReference>
<protein>
    <submittedName>
        <fullName evidence="2">LALA0S07e02674g1_1</fullName>
    </submittedName>
</protein>
<dbReference type="STRING" id="1245769.A0A0C7N5A6"/>
<name>A0A0C7N5A6_9SACH</name>
<dbReference type="AlphaFoldDB" id="A0A0C7N5A6"/>